<dbReference type="EMBL" id="KN832109">
    <property type="protein sequence ID" value="KIN94191.1"/>
    <property type="molecule type" value="Genomic_DNA"/>
</dbReference>
<keyword evidence="8" id="KW-1185">Reference proteome</keyword>
<keyword evidence="4 6" id="KW-0964">Secreted</keyword>
<dbReference type="HOGENOM" id="CLU_105134_1_2_1"/>
<gene>
    <name evidence="7" type="ORF">M404DRAFT_168937</name>
</gene>
<keyword evidence="6" id="KW-0732">Signal</keyword>
<evidence type="ECO:0000313" key="8">
    <source>
        <dbReference type="Proteomes" id="UP000054217"/>
    </source>
</evidence>
<dbReference type="GO" id="GO:0009277">
    <property type="term" value="C:fungal-type cell wall"/>
    <property type="evidence" value="ECO:0007669"/>
    <property type="project" value="InterPro"/>
</dbReference>
<comment type="subcellular location">
    <subcellularLocation>
        <location evidence="1 6">Secreted</location>
        <location evidence="1 6">Cell wall</location>
    </subcellularLocation>
</comment>
<dbReference type="AlphaFoldDB" id="A0A0C3J917"/>
<dbReference type="Pfam" id="PF01185">
    <property type="entry name" value="Hydrophobin"/>
    <property type="match status" value="1"/>
</dbReference>
<dbReference type="CDD" id="cd23507">
    <property type="entry name" value="hydrophobin_I"/>
    <property type="match status" value="1"/>
</dbReference>
<organism evidence="7 8">
    <name type="scientific">Pisolithus tinctorius Marx 270</name>
    <dbReference type="NCBI Taxonomy" id="870435"/>
    <lineage>
        <taxon>Eukaryota</taxon>
        <taxon>Fungi</taxon>
        <taxon>Dikarya</taxon>
        <taxon>Basidiomycota</taxon>
        <taxon>Agaricomycotina</taxon>
        <taxon>Agaricomycetes</taxon>
        <taxon>Agaricomycetidae</taxon>
        <taxon>Boletales</taxon>
        <taxon>Sclerodermatineae</taxon>
        <taxon>Pisolithaceae</taxon>
        <taxon>Pisolithus</taxon>
    </lineage>
</organism>
<evidence type="ECO:0000256" key="4">
    <source>
        <dbReference type="ARBA" id="ARBA00022525"/>
    </source>
</evidence>
<dbReference type="SMART" id="SM00075">
    <property type="entry name" value="HYDRO"/>
    <property type="match status" value="1"/>
</dbReference>
<dbReference type="Proteomes" id="UP000054217">
    <property type="component" value="Unassembled WGS sequence"/>
</dbReference>
<proteinExistence type="inferred from homology"/>
<evidence type="ECO:0000313" key="7">
    <source>
        <dbReference type="EMBL" id="KIN94191.1"/>
    </source>
</evidence>
<keyword evidence="3 6" id="KW-0134">Cell wall</keyword>
<reference evidence="7 8" key="1">
    <citation type="submission" date="2014-04" db="EMBL/GenBank/DDBJ databases">
        <authorList>
            <consortium name="DOE Joint Genome Institute"/>
            <person name="Kuo A."/>
            <person name="Kohler A."/>
            <person name="Costa M.D."/>
            <person name="Nagy L.G."/>
            <person name="Floudas D."/>
            <person name="Copeland A."/>
            <person name="Barry K.W."/>
            <person name="Cichocki N."/>
            <person name="Veneault-Fourrey C."/>
            <person name="LaButti K."/>
            <person name="Lindquist E.A."/>
            <person name="Lipzen A."/>
            <person name="Lundell T."/>
            <person name="Morin E."/>
            <person name="Murat C."/>
            <person name="Sun H."/>
            <person name="Tunlid A."/>
            <person name="Henrissat B."/>
            <person name="Grigoriev I.V."/>
            <person name="Hibbett D.S."/>
            <person name="Martin F."/>
            <person name="Nordberg H.P."/>
            <person name="Cantor M.N."/>
            <person name="Hua S.X."/>
        </authorList>
    </citation>
    <scope>NUCLEOTIDE SEQUENCE [LARGE SCALE GENOMIC DNA]</scope>
    <source>
        <strain evidence="7 8">Marx 270</strain>
    </source>
</reference>
<evidence type="ECO:0000256" key="1">
    <source>
        <dbReference type="ARBA" id="ARBA00004191"/>
    </source>
</evidence>
<evidence type="ECO:0000256" key="5">
    <source>
        <dbReference type="ARBA" id="ARBA00023157"/>
    </source>
</evidence>
<sequence length="109" mass="11080">MFSRIFAVLPLALLVAANAHLEARDQCNTGAIQCCQSLQQADQCASLVQKCGWTVADAAVQGLVGVSCSPLTVAGTGSGCQASAQTACCKNVYFNGGVNIGCTPINVNA</sequence>
<evidence type="ECO:0000256" key="3">
    <source>
        <dbReference type="ARBA" id="ARBA00022512"/>
    </source>
</evidence>
<comment type="similarity">
    <text evidence="2 6">Belongs to the fungal hydrophobin family.</text>
</comment>
<protein>
    <recommendedName>
        <fullName evidence="6">Hydrophobin</fullName>
    </recommendedName>
</protein>
<feature type="signal peptide" evidence="6">
    <location>
        <begin position="1"/>
        <end position="19"/>
    </location>
</feature>
<dbReference type="InParanoid" id="A0A0C3J917"/>
<name>A0A0C3J917_PISTI</name>
<accession>A0A0C3J917</accession>
<evidence type="ECO:0000256" key="6">
    <source>
        <dbReference type="RuleBase" id="RU365009"/>
    </source>
</evidence>
<feature type="chain" id="PRO_5013987087" description="Hydrophobin" evidence="6">
    <location>
        <begin position="20"/>
        <end position="109"/>
    </location>
</feature>
<dbReference type="GO" id="GO:0005199">
    <property type="term" value="F:structural constituent of cell wall"/>
    <property type="evidence" value="ECO:0007669"/>
    <property type="project" value="InterPro"/>
</dbReference>
<evidence type="ECO:0000256" key="2">
    <source>
        <dbReference type="ARBA" id="ARBA00010446"/>
    </source>
</evidence>
<dbReference type="InterPro" id="IPR001338">
    <property type="entry name" value="Class_I_Hydrophobin"/>
</dbReference>
<dbReference type="OrthoDB" id="4225815at2759"/>
<reference evidence="8" key="2">
    <citation type="submission" date="2015-01" db="EMBL/GenBank/DDBJ databases">
        <title>Evolutionary Origins and Diversification of the Mycorrhizal Mutualists.</title>
        <authorList>
            <consortium name="DOE Joint Genome Institute"/>
            <consortium name="Mycorrhizal Genomics Consortium"/>
            <person name="Kohler A."/>
            <person name="Kuo A."/>
            <person name="Nagy L.G."/>
            <person name="Floudas D."/>
            <person name="Copeland A."/>
            <person name="Barry K.W."/>
            <person name="Cichocki N."/>
            <person name="Veneault-Fourrey C."/>
            <person name="LaButti K."/>
            <person name="Lindquist E.A."/>
            <person name="Lipzen A."/>
            <person name="Lundell T."/>
            <person name="Morin E."/>
            <person name="Murat C."/>
            <person name="Riley R."/>
            <person name="Ohm R."/>
            <person name="Sun H."/>
            <person name="Tunlid A."/>
            <person name="Henrissat B."/>
            <person name="Grigoriev I.V."/>
            <person name="Hibbett D.S."/>
            <person name="Martin F."/>
        </authorList>
    </citation>
    <scope>NUCLEOTIDE SEQUENCE [LARGE SCALE GENOMIC DNA]</scope>
    <source>
        <strain evidence="8">Marx 270</strain>
    </source>
</reference>
<keyword evidence="5 6" id="KW-1015">Disulfide bond</keyword>